<evidence type="ECO:0008006" key="3">
    <source>
        <dbReference type="Google" id="ProtNLM"/>
    </source>
</evidence>
<organism evidence="1 2">
    <name type="scientific">Dysgonomonas termitidis</name>
    <dbReference type="NCBI Taxonomy" id="1516126"/>
    <lineage>
        <taxon>Bacteria</taxon>
        <taxon>Pseudomonadati</taxon>
        <taxon>Bacteroidota</taxon>
        <taxon>Bacteroidia</taxon>
        <taxon>Bacteroidales</taxon>
        <taxon>Dysgonomonadaceae</taxon>
        <taxon>Dysgonomonas</taxon>
    </lineage>
</organism>
<dbReference type="Proteomes" id="UP001596023">
    <property type="component" value="Unassembled WGS sequence"/>
</dbReference>
<gene>
    <name evidence="1" type="ORF">ACFO6W_09760</name>
</gene>
<keyword evidence="2" id="KW-1185">Reference proteome</keyword>
<accession>A0ABV9KVY5</accession>
<evidence type="ECO:0000313" key="1">
    <source>
        <dbReference type="EMBL" id="MFC4673979.1"/>
    </source>
</evidence>
<name>A0ABV9KVY5_9BACT</name>
<sequence>MNKLKLDDALIALQDDELRSINGGSQQSYEMGKEFRKAVDNFILLTSILSPFW</sequence>
<dbReference type="RefSeq" id="WP_379995800.1">
    <property type="nucleotide sequence ID" value="NZ_JBHSGN010000064.1"/>
</dbReference>
<protein>
    <recommendedName>
        <fullName evidence="3">Bacteriocin</fullName>
    </recommendedName>
</protein>
<reference evidence="2" key="1">
    <citation type="journal article" date="2019" name="Int. J. Syst. Evol. Microbiol.">
        <title>The Global Catalogue of Microorganisms (GCM) 10K type strain sequencing project: providing services to taxonomists for standard genome sequencing and annotation.</title>
        <authorList>
            <consortium name="The Broad Institute Genomics Platform"/>
            <consortium name="The Broad Institute Genome Sequencing Center for Infectious Disease"/>
            <person name="Wu L."/>
            <person name="Ma J."/>
        </authorList>
    </citation>
    <scope>NUCLEOTIDE SEQUENCE [LARGE SCALE GENOMIC DNA]</scope>
    <source>
        <strain evidence="2">CCUG 66188</strain>
    </source>
</reference>
<comment type="caution">
    <text evidence="1">The sequence shown here is derived from an EMBL/GenBank/DDBJ whole genome shotgun (WGS) entry which is preliminary data.</text>
</comment>
<proteinExistence type="predicted"/>
<dbReference type="EMBL" id="JBHSGN010000064">
    <property type="protein sequence ID" value="MFC4673979.1"/>
    <property type="molecule type" value="Genomic_DNA"/>
</dbReference>
<evidence type="ECO:0000313" key="2">
    <source>
        <dbReference type="Proteomes" id="UP001596023"/>
    </source>
</evidence>